<dbReference type="Proteomes" id="UP000509833">
    <property type="component" value="Chromosome"/>
</dbReference>
<gene>
    <name evidence="1" type="ORF">STHERMO_1794</name>
    <name evidence="2" type="ORF">STHERMO_1826</name>
</gene>
<name>A0A8D6U8C2_STRTR</name>
<evidence type="ECO:0000313" key="1">
    <source>
        <dbReference type="EMBL" id="CAD0139096.1"/>
    </source>
</evidence>
<dbReference type="EMBL" id="LR822030">
    <property type="protein sequence ID" value="CAD0157166.1"/>
    <property type="molecule type" value="Genomic_DNA"/>
</dbReference>
<evidence type="ECO:0000313" key="2">
    <source>
        <dbReference type="EMBL" id="CAD0157166.1"/>
    </source>
</evidence>
<dbReference type="AlphaFoldDB" id="A0A8D6U8C2"/>
<protein>
    <submittedName>
        <fullName evidence="1">Uncharacterized protein</fullName>
    </submittedName>
</protein>
<organism evidence="1 4">
    <name type="scientific">Streptococcus thermophilus</name>
    <dbReference type="NCBI Taxonomy" id="1308"/>
    <lineage>
        <taxon>Bacteria</taxon>
        <taxon>Bacillati</taxon>
        <taxon>Bacillota</taxon>
        <taxon>Bacilli</taxon>
        <taxon>Lactobacillales</taxon>
        <taxon>Streptococcaceae</taxon>
        <taxon>Streptococcus</taxon>
    </lineage>
</organism>
<evidence type="ECO:0000313" key="3">
    <source>
        <dbReference type="Proteomes" id="UP000509120"/>
    </source>
</evidence>
<accession>A0A8D6U8C2</accession>
<dbReference type="EMBL" id="LR822017">
    <property type="protein sequence ID" value="CAD0139096.1"/>
    <property type="molecule type" value="Genomic_DNA"/>
</dbReference>
<proteinExistence type="predicted"/>
<evidence type="ECO:0000313" key="4">
    <source>
        <dbReference type="Proteomes" id="UP000509833"/>
    </source>
</evidence>
<reference evidence="3 4" key="1">
    <citation type="submission" date="2020-06" db="EMBL/GenBank/DDBJ databases">
        <authorList>
            <person name="Chuat V."/>
        </authorList>
    </citation>
    <scope>NUCLEOTIDE SEQUENCE [LARGE SCALE GENOMIC DNA]</scope>
    <source>
        <strain evidence="2">STH_CIRM_1046</strain>
        <strain evidence="1">STH_CIRM_336</strain>
    </source>
</reference>
<sequence>MTTKIINNFNSLNSEDLSIIEGEGVIGCVAGATGISCA</sequence>
<dbReference type="Proteomes" id="UP000509120">
    <property type="component" value="Chromosome"/>
</dbReference>